<dbReference type="RefSeq" id="WP_154467547.1">
    <property type="nucleotide sequence ID" value="NZ_JAXDZL010000162.1"/>
</dbReference>
<keyword evidence="6" id="KW-1185">Reference proteome</keyword>
<dbReference type="SMART" id="SM00642">
    <property type="entry name" value="Aamy"/>
    <property type="match status" value="1"/>
</dbReference>
<dbReference type="Gene3D" id="2.60.40.1180">
    <property type="entry name" value="Golgi alpha-mannosidase II"/>
    <property type="match status" value="1"/>
</dbReference>
<feature type="domain" description="Glycosyl hydrolase family 13 catalytic" evidence="4">
    <location>
        <begin position="137"/>
        <end position="505"/>
    </location>
</feature>
<comment type="caution">
    <text evidence="5">The sequence shown here is derived from an EMBL/GenBank/DDBJ whole genome shotgun (WGS) entry which is preliminary data.</text>
</comment>
<evidence type="ECO:0000259" key="4">
    <source>
        <dbReference type="SMART" id="SM00642"/>
    </source>
</evidence>
<dbReference type="EMBL" id="VUMI01000059">
    <property type="protein sequence ID" value="MSS91201.1"/>
    <property type="molecule type" value="Genomic_DNA"/>
</dbReference>
<dbReference type="InterPro" id="IPR004185">
    <property type="entry name" value="Glyco_hydro_13_lg-like_dom"/>
</dbReference>
<dbReference type="AlphaFoldDB" id="A0A6N7W7F6"/>
<dbReference type="Pfam" id="PF02903">
    <property type="entry name" value="Alpha-amylase_N"/>
    <property type="match status" value="1"/>
</dbReference>
<comment type="similarity">
    <text evidence="1">Belongs to the glycosyl hydrolase 13 family.</text>
</comment>
<evidence type="ECO:0000256" key="1">
    <source>
        <dbReference type="ARBA" id="ARBA00008061"/>
    </source>
</evidence>
<accession>A0A6N7W7F6</accession>
<dbReference type="Gene3D" id="3.90.400.10">
    <property type="entry name" value="Oligo-1,6-glucosidase, Domain 2"/>
    <property type="match status" value="1"/>
</dbReference>
<dbReference type="Pfam" id="PF00128">
    <property type="entry name" value="Alpha-amylase"/>
    <property type="match status" value="1"/>
</dbReference>
<evidence type="ECO:0000313" key="6">
    <source>
        <dbReference type="Proteomes" id="UP000436047"/>
    </source>
</evidence>
<protein>
    <submittedName>
        <fullName evidence="5">Glycoside hydrolase family 13 protein</fullName>
    </submittedName>
</protein>
<reference evidence="5 6" key="1">
    <citation type="submission" date="2019-08" db="EMBL/GenBank/DDBJ databases">
        <title>In-depth cultivation of the pig gut microbiome towards novel bacterial diversity and tailored functional studies.</title>
        <authorList>
            <person name="Wylensek D."/>
            <person name="Hitch T.C.A."/>
            <person name="Clavel T."/>
        </authorList>
    </citation>
    <scope>NUCLEOTIDE SEQUENCE [LARGE SCALE GENOMIC DNA]</scope>
    <source>
        <strain evidence="5 6">WCA-389-WT-23B</strain>
    </source>
</reference>
<dbReference type="SUPFAM" id="SSF51445">
    <property type="entry name" value="(Trans)glycosidases"/>
    <property type="match status" value="1"/>
</dbReference>
<dbReference type="Gene3D" id="3.20.20.80">
    <property type="entry name" value="Glycosidases"/>
    <property type="match status" value="1"/>
</dbReference>
<evidence type="ECO:0000313" key="5">
    <source>
        <dbReference type="EMBL" id="MSS91201.1"/>
    </source>
</evidence>
<dbReference type="InterPro" id="IPR006047">
    <property type="entry name" value="GH13_cat_dom"/>
</dbReference>
<evidence type="ECO:0000256" key="2">
    <source>
        <dbReference type="ARBA" id="ARBA00022801"/>
    </source>
</evidence>
<evidence type="ECO:0000256" key="3">
    <source>
        <dbReference type="ARBA" id="ARBA00023295"/>
    </source>
</evidence>
<name>A0A6N7W7F6_9FIRM</name>
<organism evidence="5 6">
    <name type="scientific">Eisenbergiella porci</name>
    <dbReference type="NCBI Taxonomy" id="2652274"/>
    <lineage>
        <taxon>Bacteria</taxon>
        <taxon>Bacillati</taxon>
        <taxon>Bacillota</taxon>
        <taxon>Clostridia</taxon>
        <taxon>Lachnospirales</taxon>
        <taxon>Lachnospiraceae</taxon>
        <taxon>Eisenbergiella</taxon>
    </lineage>
</organism>
<dbReference type="CDD" id="cd11338">
    <property type="entry name" value="AmyAc_CMD"/>
    <property type="match status" value="1"/>
</dbReference>
<dbReference type="SUPFAM" id="SSF81296">
    <property type="entry name" value="E set domains"/>
    <property type="match status" value="1"/>
</dbReference>
<dbReference type="CDD" id="cd02857">
    <property type="entry name" value="E_set_CDase_PDE_N"/>
    <property type="match status" value="1"/>
</dbReference>
<dbReference type="InterPro" id="IPR013783">
    <property type="entry name" value="Ig-like_fold"/>
</dbReference>
<gene>
    <name evidence="5" type="ORF">FYJ45_24070</name>
</gene>
<dbReference type="Proteomes" id="UP000436047">
    <property type="component" value="Unassembled WGS sequence"/>
</dbReference>
<keyword evidence="3" id="KW-0326">Glycosidase</keyword>
<proteinExistence type="inferred from homology"/>
<dbReference type="PANTHER" id="PTHR10357">
    <property type="entry name" value="ALPHA-AMYLASE FAMILY MEMBER"/>
    <property type="match status" value="1"/>
</dbReference>
<dbReference type="InterPro" id="IPR045857">
    <property type="entry name" value="O16G_dom_2"/>
</dbReference>
<keyword evidence="2 5" id="KW-0378">Hydrolase</keyword>
<dbReference type="InterPro" id="IPR013780">
    <property type="entry name" value="Glyco_hydro_b"/>
</dbReference>
<dbReference type="InterPro" id="IPR017853">
    <property type="entry name" value="GH"/>
</dbReference>
<dbReference type="GO" id="GO:0005975">
    <property type="term" value="P:carbohydrate metabolic process"/>
    <property type="evidence" value="ECO:0007669"/>
    <property type="project" value="InterPro"/>
</dbReference>
<sequence length="591" mass="68827">MNKDAVLHIPMSQYAYALDGERMVFRLRAGRGDLDACYLHYGDRACRQTPVVFHSLSMRVAAQDERFDYYEVAFSSPYRRLCYYFELRCGEERLLYYGDFFSEACVDDRSEYYQYPYMHRADLVCPPSWAADAVVYQIFPDSFATGKRWISGRESCFYYQGKTVRGKRGGTLLGIAENADYLEEMGFNAVYINPIFAAGEYHKYDIIDYYHVDPCFGTDEDFRELVKTLHNHGIRVIIDGVFNHCGWHFDAFEEVVQKGREASFCDWFYRLAFPVIRQEDPEAVPDYECFGYERMMPKLATDQEAAAEYFCNVGAYWLREFAIDGWRLDVASEVNDGFWRRFFKTVREVNPQAILIGEVWESAGHWLDGTMFDSTMNYDFRKHCRRFFAEKTIDAAAFDGRVTHMRMRYREQSVFAQMNLLDSHDVSRFSSLCGGDEEAYELAVLFLMTFPGMPSVFYGDELGVTGLCEDDYRQAMPWERAAVSKAADTGYSRQQLFYKKAIRLRRQEEALRRGGYGAVSAASGSRLYVYRRFLEAEEILIALNMEDSTMTLNQEWLEGKLLWQRRLEGYKLESRGFVIVKSGKTGEKICR</sequence>
<dbReference type="PANTHER" id="PTHR10357:SF210">
    <property type="entry name" value="MALTODEXTRIN GLUCOSIDASE"/>
    <property type="match status" value="1"/>
</dbReference>
<dbReference type="GeneID" id="86056082"/>
<dbReference type="Gene3D" id="2.60.40.10">
    <property type="entry name" value="Immunoglobulins"/>
    <property type="match status" value="1"/>
</dbReference>
<dbReference type="GO" id="GO:0004553">
    <property type="term" value="F:hydrolase activity, hydrolyzing O-glycosyl compounds"/>
    <property type="evidence" value="ECO:0007669"/>
    <property type="project" value="InterPro"/>
</dbReference>
<dbReference type="InterPro" id="IPR014756">
    <property type="entry name" value="Ig_E-set"/>
</dbReference>